<reference evidence="2" key="2">
    <citation type="submission" date="2022-01" db="EMBL/GenBank/DDBJ databases">
        <authorList>
            <person name="Yamashiro T."/>
            <person name="Shiraishi A."/>
            <person name="Satake H."/>
            <person name="Nakayama K."/>
        </authorList>
    </citation>
    <scope>NUCLEOTIDE SEQUENCE</scope>
</reference>
<dbReference type="InterPro" id="IPR039537">
    <property type="entry name" value="Retrotran_Ty1/copia-like"/>
</dbReference>
<comment type="caution">
    <text evidence="2">The sequence shown here is derived from an EMBL/GenBank/DDBJ whole genome shotgun (WGS) entry which is preliminary data.</text>
</comment>
<evidence type="ECO:0000259" key="1">
    <source>
        <dbReference type="PROSITE" id="PS50994"/>
    </source>
</evidence>
<protein>
    <submittedName>
        <fullName evidence="2">Retrovirus-related pol polyprotein from transposon TNT 1-94</fullName>
    </submittedName>
</protein>
<organism evidence="2 3">
    <name type="scientific">Tanacetum coccineum</name>
    <dbReference type="NCBI Taxonomy" id="301880"/>
    <lineage>
        <taxon>Eukaryota</taxon>
        <taxon>Viridiplantae</taxon>
        <taxon>Streptophyta</taxon>
        <taxon>Embryophyta</taxon>
        <taxon>Tracheophyta</taxon>
        <taxon>Spermatophyta</taxon>
        <taxon>Magnoliopsida</taxon>
        <taxon>eudicotyledons</taxon>
        <taxon>Gunneridae</taxon>
        <taxon>Pentapetalae</taxon>
        <taxon>asterids</taxon>
        <taxon>campanulids</taxon>
        <taxon>Asterales</taxon>
        <taxon>Asteraceae</taxon>
        <taxon>Asteroideae</taxon>
        <taxon>Anthemideae</taxon>
        <taxon>Anthemidinae</taxon>
        <taxon>Tanacetum</taxon>
    </lineage>
</organism>
<gene>
    <name evidence="2" type="ORF">Tco_0703015</name>
</gene>
<dbReference type="InterPro" id="IPR012337">
    <property type="entry name" value="RNaseH-like_sf"/>
</dbReference>
<dbReference type="PANTHER" id="PTHR42648:SF18">
    <property type="entry name" value="RETROTRANSPOSON, UNCLASSIFIED-LIKE PROTEIN"/>
    <property type="match status" value="1"/>
</dbReference>
<dbReference type="PANTHER" id="PTHR42648">
    <property type="entry name" value="TRANSPOSASE, PUTATIVE-RELATED"/>
    <property type="match status" value="1"/>
</dbReference>
<dbReference type="SUPFAM" id="SSF53098">
    <property type="entry name" value="Ribonuclease H-like"/>
    <property type="match status" value="1"/>
</dbReference>
<dbReference type="Proteomes" id="UP001151760">
    <property type="component" value="Unassembled WGS sequence"/>
</dbReference>
<proteinExistence type="predicted"/>
<dbReference type="InterPro" id="IPR001584">
    <property type="entry name" value="Integrase_cat-core"/>
</dbReference>
<keyword evidence="3" id="KW-1185">Reference proteome</keyword>
<sequence>MCTYLRSLNEVDNYGNCKSLNIVLSDLQESNKSLCELRKRFEKLEEYNITLDIAFQNHKEQMILNDPETKNNQFLVKTINNQSIEINDLKVPLQDKIHVINELKHQLAQLHGKSPVTQCESPNFDSRIQKIEDENVSLDFQVSSLVKEREHIKLEYKKLYDSIKQTRAKTKLQSDSLQQKLHDQISENNKLKEQLKIVKIVLWYLDSGCPKHMTRHRDKLINFVSKFIGTESYLCSACQMGKSKKESYPHKPEPSTNEKLQMLHMDLCGLMRVESINEKRYILVIVDDYSRFTWVKFLRKKDEAPEIIIKILMQAQVSLNATVRYLCTDNGTEFINHALRNYTEEVGISHNTSTAHTP</sequence>
<reference evidence="2" key="1">
    <citation type="journal article" date="2022" name="Int. J. Mol. Sci.">
        <title>Draft Genome of Tanacetum Coccineum: Genomic Comparison of Closely Related Tanacetum-Family Plants.</title>
        <authorList>
            <person name="Yamashiro T."/>
            <person name="Shiraishi A."/>
            <person name="Nakayama K."/>
            <person name="Satake H."/>
        </authorList>
    </citation>
    <scope>NUCLEOTIDE SEQUENCE</scope>
</reference>
<feature type="domain" description="Integrase catalytic" evidence="1">
    <location>
        <begin position="248"/>
        <end position="358"/>
    </location>
</feature>
<evidence type="ECO:0000313" key="3">
    <source>
        <dbReference type="Proteomes" id="UP001151760"/>
    </source>
</evidence>
<evidence type="ECO:0000313" key="2">
    <source>
        <dbReference type="EMBL" id="GJS70174.1"/>
    </source>
</evidence>
<dbReference type="Pfam" id="PF00665">
    <property type="entry name" value="rve"/>
    <property type="match status" value="1"/>
</dbReference>
<dbReference type="InterPro" id="IPR036397">
    <property type="entry name" value="RNaseH_sf"/>
</dbReference>
<accession>A0ABQ4XXM7</accession>
<dbReference type="PROSITE" id="PS50994">
    <property type="entry name" value="INTEGRASE"/>
    <property type="match status" value="1"/>
</dbReference>
<dbReference type="EMBL" id="BQNB010009915">
    <property type="protein sequence ID" value="GJS70174.1"/>
    <property type="molecule type" value="Genomic_DNA"/>
</dbReference>
<dbReference type="Gene3D" id="3.30.420.10">
    <property type="entry name" value="Ribonuclease H-like superfamily/Ribonuclease H"/>
    <property type="match status" value="1"/>
</dbReference>
<name>A0ABQ4XXM7_9ASTR</name>